<evidence type="ECO:0000313" key="8">
    <source>
        <dbReference type="Proteomes" id="UP000494040"/>
    </source>
</evidence>
<dbReference type="FunFam" id="3.30.1360.120:FF:000007">
    <property type="entry name" value="tRNA modification GTPase GTPBP3, mitochondrial"/>
    <property type="match status" value="1"/>
</dbReference>
<organism evidence="7 8">
    <name type="scientific">Cimex lectularius</name>
    <name type="common">Bed bug</name>
    <name type="synonym">Acanthia lectularia</name>
    <dbReference type="NCBI Taxonomy" id="79782"/>
    <lineage>
        <taxon>Eukaryota</taxon>
        <taxon>Metazoa</taxon>
        <taxon>Ecdysozoa</taxon>
        <taxon>Arthropoda</taxon>
        <taxon>Hexapoda</taxon>
        <taxon>Insecta</taxon>
        <taxon>Pterygota</taxon>
        <taxon>Neoptera</taxon>
        <taxon>Paraneoptera</taxon>
        <taxon>Hemiptera</taxon>
        <taxon>Heteroptera</taxon>
        <taxon>Panheteroptera</taxon>
        <taxon>Cimicomorpha</taxon>
        <taxon>Cimicidae</taxon>
        <taxon>Cimex</taxon>
    </lineage>
</organism>
<evidence type="ECO:0000313" key="7">
    <source>
        <dbReference type="EnsemblMetazoa" id="XP_014249731.1"/>
    </source>
</evidence>
<protein>
    <recommendedName>
        <fullName evidence="6">TrmE-type G domain-containing protein</fullName>
    </recommendedName>
</protein>
<dbReference type="Gene3D" id="3.40.50.300">
    <property type="entry name" value="P-loop containing nucleotide triphosphate hydrolases"/>
    <property type="match status" value="1"/>
</dbReference>
<evidence type="ECO:0000259" key="6">
    <source>
        <dbReference type="PROSITE" id="PS51709"/>
    </source>
</evidence>
<comment type="subcellular location">
    <subcellularLocation>
        <location evidence="1">Mitochondrion</location>
    </subcellularLocation>
</comment>
<dbReference type="RefSeq" id="XP_014249731.1">
    <property type="nucleotide sequence ID" value="XM_014394245.2"/>
</dbReference>
<evidence type="ECO:0000256" key="2">
    <source>
        <dbReference type="ARBA" id="ARBA00011043"/>
    </source>
</evidence>
<keyword evidence="5" id="KW-0342">GTP-binding</keyword>
<dbReference type="GO" id="GO:0003924">
    <property type="term" value="F:GTPase activity"/>
    <property type="evidence" value="ECO:0007669"/>
    <property type="project" value="InterPro"/>
</dbReference>
<keyword evidence="8" id="KW-1185">Reference proteome</keyword>
<dbReference type="HAMAP" id="MF_00379">
    <property type="entry name" value="GTPase_MnmE"/>
    <property type="match status" value="1"/>
</dbReference>
<sequence>MLVSLRSFTSEYVLRTFHGFKNNKILRRFASTIYSLSSGFGKSGVAVIRVSGPEAKTAAEKLGGSLPKPRYASLRKFRHPLTNDVLDNGILLWFPGPKSFTGEDCCEFQVHGGPAVISSVLDALGKINGLRPAEQGEFTKRAFYSGKLDLTSVEGLADLINAETENQRKQAIIQMEGALFDLYNDWTKTLTKCLANLEAYIDFDEDQNLENTLMADTDKKLNDLKTSIKNHLQDGRKGERLRSGVSVTIIGAPNVGKSSLLNILSRQPTAIVSPIPGTTRDLIKTNIDINGYPVNINDTAGLRGFTEDLIEVEGMARAKRAAEQSDLLILVLDGKELLSWLRKDNLTPNADSLYYYIDSLNIFEDIKSYLSINKDEIVSSQNKQVMIIVNKIDLITEEEAALSKLKFICGISCKNKTGLQKLIKGLSKNLESLCGSPNRLSPTFTQARHRFCLQECLDALEKFSNYSISEVDLAAQEIRNALYSLGKITGHVTTEDILEVIFKDFCIGK</sequence>
<dbReference type="AlphaFoldDB" id="A0A8I6RQI9"/>
<dbReference type="PROSITE" id="PS51709">
    <property type="entry name" value="G_TRME"/>
    <property type="match status" value="1"/>
</dbReference>
<name>A0A8I6RQI9_CIMLE</name>
<dbReference type="GO" id="GO:0005739">
    <property type="term" value="C:mitochondrion"/>
    <property type="evidence" value="ECO:0007669"/>
    <property type="project" value="UniProtKB-SubCell"/>
</dbReference>
<dbReference type="KEGG" id="clec:106666792"/>
<dbReference type="CDD" id="cd04164">
    <property type="entry name" value="trmE"/>
    <property type="match status" value="1"/>
</dbReference>
<dbReference type="GO" id="GO:0005525">
    <property type="term" value="F:GTP binding"/>
    <property type="evidence" value="ECO:0007669"/>
    <property type="project" value="UniProtKB-KW"/>
</dbReference>
<reference evidence="7" key="1">
    <citation type="submission" date="2022-01" db="UniProtKB">
        <authorList>
            <consortium name="EnsemblMetazoa"/>
        </authorList>
    </citation>
    <scope>IDENTIFICATION</scope>
</reference>
<evidence type="ECO:0000256" key="4">
    <source>
        <dbReference type="ARBA" id="ARBA00022741"/>
    </source>
</evidence>
<dbReference type="NCBIfam" id="NF003661">
    <property type="entry name" value="PRK05291.1-3"/>
    <property type="match status" value="1"/>
</dbReference>
<feature type="domain" description="TrmE-type G" evidence="6">
    <location>
        <begin position="244"/>
        <end position="431"/>
    </location>
</feature>
<keyword evidence="4" id="KW-0547">Nucleotide-binding</keyword>
<dbReference type="OrthoDB" id="188276at2759"/>
<dbReference type="SUPFAM" id="SSF52540">
    <property type="entry name" value="P-loop containing nucleoside triphosphate hydrolases"/>
    <property type="match status" value="1"/>
</dbReference>
<dbReference type="InterPro" id="IPR031168">
    <property type="entry name" value="G_TrmE"/>
</dbReference>
<dbReference type="InterPro" id="IPR027368">
    <property type="entry name" value="MnmE_dom2"/>
</dbReference>
<dbReference type="SUPFAM" id="SSF116878">
    <property type="entry name" value="TrmE connector domain"/>
    <property type="match status" value="1"/>
</dbReference>
<dbReference type="InterPro" id="IPR025867">
    <property type="entry name" value="MnmE_helical"/>
</dbReference>
<comment type="similarity">
    <text evidence="2">Belongs to the TRAFAC class TrmE-Era-EngA-EngB-Septin-like GTPase superfamily. TrmE GTPase family.</text>
</comment>
<dbReference type="PANTHER" id="PTHR42714:SF2">
    <property type="entry name" value="TRNA MODIFICATION GTPASE GTPBP3, MITOCHONDRIAL"/>
    <property type="match status" value="1"/>
</dbReference>
<proteinExistence type="inferred from homology"/>
<dbReference type="OMA" id="EFHCHGG"/>
<dbReference type="CDD" id="cd14858">
    <property type="entry name" value="TrmE_N"/>
    <property type="match status" value="1"/>
</dbReference>
<dbReference type="GO" id="GO:0030488">
    <property type="term" value="P:tRNA methylation"/>
    <property type="evidence" value="ECO:0007669"/>
    <property type="project" value="TreeGrafter"/>
</dbReference>
<keyword evidence="3" id="KW-0819">tRNA processing</keyword>
<dbReference type="Proteomes" id="UP000494040">
    <property type="component" value="Unassembled WGS sequence"/>
</dbReference>
<dbReference type="Gene3D" id="3.30.1360.120">
    <property type="entry name" value="Probable tRNA modification gtpase trme, domain 1"/>
    <property type="match status" value="1"/>
</dbReference>
<evidence type="ECO:0000256" key="5">
    <source>
        <dbReference type="ARBA" id="ARBA00023134"/>
    </source>
</evidence>
<accession>A0A8I6RQI9</accession>
<dbReference type="EnsemblMetazoa" id="XM_014394245.2">
    <property type="protein sequence ID" value="XP_014249731.1"/>
    <property type="gene ID" value="LOC106666792"/>
</dbReference>
<dbReference type="Pfam" id="PF12631">
    <property type="entry name" value="MnmE_helical"/>
    <property type="match status" value="1"/>
</dbReference>
<dbReference type="InterPro" id="IPR004520">
    <property type="entry name" value="GTPase_MnmE"/>
</dbReference>
<dbReference type="InterPro" id="IPR005225">
    <property type="entry name" value="Small_GTP-bd"/>
</dbReference>
<dbReference type="Pfam" id="PF10396">
    <property type="entry name" value="TrmE_N"/>
    <property type="match status" value="1"/>
</dbReference>
<dbReference type="InterPro" id="IPR027266">
    <property type="entry name" value="TrmE/GcvT-like"/>
</dbReference>
<dbReference type="Gene3D" id="1.20.120.430">
    <property type="entry name" value="tRNA modification GTPase MnmE domain 2"/>
    <property type="match status" value="1"/>
</dbReference>
<dbReference type="InterPro" id="IPR027417">
    <property type="entry name" value="P-loop_NTPase"/>
</dbReference>
<dbReference type="Pfam" id="PF01926">
    <property type="entry name" value="MMR_HSR1"/>
    <property type="match status" value="1"/>
</dbReference>
<dbReference type="InterPro" id="IPR006073">
    <property type="entry name" value="GTP-bd"/>
</dbReference>
<dbReference type="InterPro" id="IPR018948">
    <property type="entry name" value="GTP-bd_TrmE_N"/>
</dbReference>
<dbReference type="GeneID" id="106666792"/>
<evidence type="ECO:0000256" key="3">
    <source>
        <dbReference type="ARBA" id="ARBA00022694"/>
    </source>
</evidence>
<dbReference type="NCBIfam" id="TIGR00231">
    <property type="entry name" value="small_GTP"/>
    <property type="match status" value="1"/>
</dbReference>
<dbReference type="GO" id="GO:0002098">
    <property type="term" value="P:tRNA wobble uridine modification"/>
    <property type="evidence" value="ECO:0007669"/>
    <property type="project" value="TreeGrafter"/>
</dbReference>
<evidence type="ECO:0000256" key="1">
    <source>
        <dbReference type="ARBA" id="ARBA00004173"/>
    </source>
</evidence>
<dbReference type="PANTHER" id="PTHR42714">
    <property type="entry name" value="TRNA MODIFICATION GTPASE GTPBP3"/>
    <property type="match status" value="1"/>
</dbReference>